<keyword evidence="2" id="KW-0964">Secreted</keyword>
<dbReference type="InterPro" id="IPR028994">
    <property type="entry name" value="Integrin_alpha_N"/>
</dbReference>
<organism evidence="6 7">
    <name type="scientific">Sphingobacterium kyonggiense</name>
    <dbReference type="NCBI Taxonomy" id="714075"/>
    <lineage>
        <taxon>Bacteria</taxon>
        <taxon>Pseudomonadati</taxon>
        <taxon>Bacteroidota</taxon>
        <taxon>Sphingobacteriia</taxon>
        <taxon>Sphingobacteriales</taxon>
        <taxon>Sphingobacteriaceae</taxon>
        <taxon>Sphingobacterium</taxon>
    </lineage>
</organism>
<evidence type="ECO:0000313" key="7">
    <source>
        <dbReference type="Proteomes" id="UP001500101"/>
    </source>
</evidence>
<comment type="subcellular location">
    <subcellularLocation>
        <location evidence="1">Secreted</location>
    </subcellularLocation>
</comment>
<evidence type="ECO:0000256" key="2">
    <source>
        <dbReference type="ARBA" id="ARBA00022525"/>
    </source>
</evidence>
<feature type="transmembrane region" description="Helical" evidence="5">
    <location>
        <begin position="1849"/>
        <end position="1875"/>
    </location>
</feature>
<protein>
    <recommendedName>
        <fullName evidence="8">RHS repeat-associated protein</fullName>
    </recommendedName>
</protein>
<dbReference type="Gene3D" id="2.180.10.10">
    <property type="entry name" value="RHS repeat-associated core"/>
    <property type="match status" value="2"/>
</dbReference>
<sequence length="2149" mass="237323">MKKAAIILSLIFIICFDGLSQNRIQTDTIGLDRRKILTLHLVDSIAKLNASTSPQFTTDTLKVQLSDTLVPSVQKISAHQALVATISAGRTETNLDVSATGAMNYTIPFILPPGIDGFVPELGLLYNSQSTRGTAGYGWNIFGLSSVSRVGAAKYSDDRVGGVNFDLNDRFALDGQRLLLKSGTYGGDGAEYQTEQYSNLKIVSRGVSPFGASFGPAYFEVFYPNGSKAYYGQNANSRSRLQYGITYMENAQGVRISYEYTTYSNNLFITKVLYGSRGTATALNRVEFSYAVANRAEQNYVAGTGFYSDRRINKVSVIANGTSYRHYVPVYSTVGTLNYDRMTGIQEFDGPETSAFAPISFEYDSTTNMLTSSVISNLSLTGIASNNSQIITADFTGNGSMDFILYPTSKDKFYAFFDLDPGSPYMQLGYEVNSGTFTNIFPTIWLNHENKILPGTGILLVKSEGVNKYKFETYSSGTVSPVYFQYSKLWDNIPLHMGYYSNCDNQYHEGKPMKFEFLSGDFNGDGLSDQIAVSLNEQIITGEYPDPIYPGECHKEYSQSESFAYFIDLDRRKTENFVFELGWVSSNFDSGDKLFSSDFDGDGRTDVLVVKIGSMHVYSLMGTTNYIEHKWSVNDSRIHSNQKILVGDYNGDGKMDVMFSTGYNSLFATFMSTGNGFVKHEKNELFTNKQNTWDGTNTMKQYVLVPSDVNNDGKTDIVHSESTTYNSTSTGNIGVSIYHNIGIDTNYRPVYGNVVSSTRTTNVRHNPIPIFLNPDQQNSNLEYGYISDNSISLFRSDKDMMKEGHLSTIFHDGVDHYIDYARLMEGTNGNGLPLYNSSYFQTFPYIDIHFAPQLYVTSAVTKNAAGQMGLQTFGYANAVTNADGLGFLGFGESIRSNLHTGASDVNRTYTIGIQSPQLRGANLRTFVSKNSYISSAIKNMALSSPPPAGGVPDGATLSDYISRQDHLYQTSTLANKTFVNVPTYASLKDKLLGTYENQRFTYDVYYNLTFQRTDINGQGSERSARTYANSTGATYYIGRLTNQKDTTQVGTEIYTTEKQLVYTGHLPTQIKDKGHNTLFITQALTYDVFGNLTKRITTTPADGSRTENMTYDATGRFRTKYTDADGLSESFINNSASGMLTSYTDRYNRNEAYSYDTWNRVLTTTDYLGKVKTNTYTKNVFNTIITAMGDDGSSTVTTMDQFGQKIEQRDKTVLGTFEGRSWKYDIYGRVYQSSEISPPGNYTLWNTITFDGYGRTYQSTKYTGRVKTYSYAGLNMTVNDGVKSVTTSRNGFDMVTSVQDPGGTVTYSYFANGNLKTSNYGSSVQTIEQDGWGQRTKLVDPSAGTYLYTYDGWGQVKQETSPLGQSQFVYDQAGKLSTRNFTGTATNMQWTYTYDATSKLLNKVALVNADGNSSTDTYAYDTYKRLSSQTEDNTFAQFNRTFLYDAFGRVNSTKIKATHKATSTSAEKTVLTQYQNGLIKQLNLPTTPDGGHILWRVDSLSLRGELTAASQGVSRTSLRYDIYGFPQQRRLYRTTGTPTTLMNLGTTFNVQREFPTNRTNSAFDWSESFGYDNLDRLTTFNDNNGSQSQQYDTRGRITQNTRQGTYSYSGVSYKQQDLTLNTAASAHYQTKTPQNIGFNAFKAPTEIHETGHDRISFQYNSSLGRANMFYGGEQADKMLRRYRKHYAGDGSSEIVHDTQTGQVSFFLYLGGDAYSAPAIWKESKGSAPVAGALYYLHRDYLGSIVMITNLTGGIVEKRQFDAWGNIVKLTDGSNNNLTKFAILDRGFTGHEHLLSVGLINMNGRLYDSRLARFLSPDGFVQDPFNTQNYNRFAYALNNPLIYVDPNGEFFFIPILTGIFWGAIIGAGVGAVSYTVQAAITGNWNWSGFGNAVAMGAFGGAIGGGFSAIGTSGLLGSFGNTFGYNMLSQTVSSVVTNSMYGGEINLASVAGMVAGGLVGSAIPKFNPIKGSGFGTGVKNSLLELSYSAGKGALTGATSGAVQKVLGSDDKNIILNSAIGGAIGGFSNTLFNIGVMGPAMSFNDSYIPHGKDRPIHRTGGLADWLGGTGVSLGRNAYGSNFEEDYVRIEESHHYLQQKQLGFANFYRRILLEALKFGTQGVYDTKGTLEYQAQKVSYDYRDGRPYNPTPLR</sequence>
<gene>
    <name evidence="6" type="ORF">GCM10022216_27250</name>
</gene>
<dbReference type="InterPro" id="IPR013517">
    <property type="entry name" value="FG-GAP"/>
</dbReference>
<keyword evidence="5" id="KW-1133">Transmembrane helix</keyword>
<dbReference type="PANTHER" id="PTHR32305">
    <property type="match status" value="1"/>
</dbReference>
<dbReference type="PANTHER" id="PTHR32305:SF15">
    <property type="entry name" value="PROTEIN RHSA-RELATED"/>
    <property type="match status" value="1"/>
</dbReference>
<evidence type="ECO:0000256" key="1">
    <source>
        <dbReference type="ARBA" id="ARBA00004613"/>
    </source>
</evidence>
<evidence type="ECO:0000256" key="3">
    <source>
        <dbReference type="ARBA" id="ARBA00022729"/>
    </source>
</evidence>
<dbReference type="InterPro" id="IPR022385">
    <property type="entry name" value="Rhs_assc_core"/>
</dbReference>
<evidence type="ECO:0008006" key="8">
    <source>
        <dbReference type="Google" id="ProtNLM"/>
    </source>
</evidence>
<keyword evidence="5" id="KW-0812">Transmembrane</keyword>
<dbReference type="EMBL" id="BAAAZI010000011">
    <property type="protein sequence ID" value="GAA4144387.1"/>
    <property type="molecule type" value="Genomic_DNA"/>
</dbReference>
<accession>A0ABP7YZR7</accession>
<keyword evidence="7" id="KW-1185">Reference proteome</keyword>
<evidence type="ECO:0000256" key="5">
    <source>
        <dbReference type="SAM" id="Phobius"/>
    </source>
</evidence>
<dbReference type="Pfam" id="PF03534">
    <property type="entry name" value="SpvB"/>
    <property type="match status" value="1"/>
</dbReference>
<dbReference type="Proteomes" id="UP001500101">
    <property type="component" value="Unassembled WGS sequence"/>
</dbReference>
<dbReference type="InterPro" id="IPR050708">
    <property type="entry name" value="T6SS_VgrG/RHS"/>
</dbReference>
<feature type="transmembrane region" description="Helical" evidence="5">
    <location>
        <begin position="1887"/>
        <end position="1908"/>
    </location>
</feature>
<comment type="caution">
    <text evidence="6">The sequence shown here is derived from an EMBL/GenBank/DDBJ whole genome shotgun (WGS) entry which is preliminary data.</text>
</comment>
<reference evidence="7" key="1">
    <citation type="journal article" date="2019" name="Int. J. Syst. Evol. Microbiol.">
        <title>The Global Catalogue of Microorganisms (GCM) 10K type strain sequencing project: providing services to taxonomists for standard genome sequencing and annotation.</title>
        <authorList>
            <consortium name="The Broad Institute Genomics Platform"/>
            <consortium name="The Broad Institute Genome Sequencing Center for Infectious Disease"/>
            <person name="Wu L."/>
            <person name="Ma J."/>
        </authorList>
    </citation>
    <scope>NUCLEOTIDE SEQUENCE [LARGE SCALE GENOMIC DNA]</scope>
    <source>
        <strain evidence="7">JCM 16704</strain>
    </source>
</reference>
<dbReference type="NCBIfam" id="TIGR03696">
    <property type="entry name" value="Rhs_assc_core"/>
    <property type="match status" value="1"/>
</dbReference>
<keyword evidence="4" id="KW-0843">Virulence</keyword>
<name>A0ABP7YZR7_9SPHI</name>
<dbReference type="SUPFAM" id="SSF69318">
    <property type="entry name" value="Integrin alpha N-terminal domain"/>
    <property type="match status" value="1"/>
</dbReference>
<keyword evidence="3" id="KW-0732">Signal</keyword>
<dbReference type="InterPro" id="IPR003284">
    <property type="entry name" value="Sal_SpvB"/>
</dbReference>
<keyword evidence="5" id="KW-0472">Membrane</keyword>
<proteinExistence type="predicted"/>
<evidence type="ECO:0000313" key="6">
    <source>
        <dbReference type="EMBL" id="GAA4144387.1"/>
    </source>
</evidence>
<dbReference type="Pfam" id="PF13517">
    <property type="entry name" value="FG-GAP_3"/>
    <property type="match status" value="1"/>
</dbReference>
<evidence type="ECO:0000256" key="4">
    <source>
        <dbReference type="ARBA" id="ARBA00023026"/>
    </source>
</evidence>
<dbReference type="Gene3D" id="2.40.128.340">
    <property type="match status" value="1"/>
</dbReference>